<evidence type="ECO:0000256" key="1">
    <source>
        <dbReference type="SAM" id="Phobius"/>
    </source>
</evidence>
<feature type="transmembrane region" description="Helical" evidence="1">
    <location>
        <begin position="12"/>
        <end position="34"/>
    </location>
</feature>
<gene>
    <name evidence="2" type="ORF">Solivirus3_8</name>
</gene>
<proteinExistence type="predicted"/>
<organism evidence="2">
    <name type="scientific">Solivirus sp</name>
    <dbReference type="NCBI Taxonomy" id="2487772"/>
    <lineage>
        <taxon>Viruses</taxon>
        <taxon>Pithoviruses</taxon>
    </lineage>
</organism>
<reference evidence="2" key="1">
    <citation type="submission" date="2018-10" db="EMBL/GenBank/DDBJ databases">
        <title>Hidden diversity of soil giant viruses.</title>
        <authorList>
            <person name="Schulz F."/>
            <person name="Alteio L."/>
            <person name="Goudeau D."/>
            <person name="Ryan E.M."/>
            <person name="Malmstrom R.R."/>
            <person name="Blanchard J."/>
            <person name="Woyke T."/>
        </authorList>
    </citation>
    <scope>NUCLEOTIDE SEQUENCE</scope>
    <source>
        <strain evidence="2">SOV1</strain>
    </source>
</reference>
<dbReference type="EMBL" id="MK072491">
    <property type="protein sequence ID" value="AYV86008.1"/>
    <property type="molecule type" value="Genomic_DNA"/>
</dbReference>
<keyword evidence="1" id="KW-0472">Membrane</keyword>
<sequence>MSSLETKPSDYALIVITVIGVILSIILSIFFSYIPISQAKHTVDATAAALDKAVNNINTVAEEIRISALQTIDTLNRLDRLETAICKDIPTLLPSFCGL</sequence>
<protein>
    <submittedName>
        <fullName evidence="2">Uncharacterized protein</fullName>
    </submittedName>
</protein>
<keyword evidence="1" id="KW-1133">Transmembrane helix</keyword>
<evidence type="ECO:0000313" key="2">
    <source>
        <dbReference type="EMBL" id="AYV86008.1"/>
    </source>
</evidence>
<accession>A0A3G5AFV0</accession>
<keyword evidence="1" id="KW-0812">Transmembrane</keyword>
<name>A0A3G5AFV0_9VIRU</name>